<evidence type="ECO:0000313" key="4">
    <source>
        <dbReference type="EMBL" id="TSC97092.1"/>
    </source>
</evidence>
<sequence length="153" mass="17824">MDQSLKTKISEWQSIRQLTLDLLDVIPDDKLDFTIGKNMGSLGKQYRHIGDVQLCYSEAIKTGKISFSNYKRDYSIENAKEKLKSFLQEIDKEMLKLIEENPQTKIDWFGDKLSLENHINALIQHEILHHGELIVYARTLSLTFPKSWNVWGL</sequence>
<name>A0A554LW52_9BACT</name>
<feature type="binding site" evidence="3">
    <location>
        <position position="129"/>
    </location>
    <ligand>
        <name>a divalent metal cation</name>
        <dbReference type="ChEBI" id="CHEBI:60240"/>
    </ligand>
</feature>
<dbReference type="SUPFAM" id="SSF109854">
    <property type="entry name" value="DinB/YfiT-like putative metalloenzymes"/>
    <property type="match status" value="1"/>
</dbReference>
<evidence type="ECO:0000256" key="3">
    <source>
        <dbReference type="PIRSR" id="PIRSR607837-1"/>
    </source>
</evidence>
<dbReference type="AlphaFoldDB" id="A0A554LW52"/>
<comment type="similarity">
    <text evidence="1">Belongs to the DinB family.</text>
</comment>
<dbReference type="Proteomes" id="UP000318711">
    <property type="component" value="Unassembled WGS sequence"/>
</dbReference>
<keyword evidence="2 3" id="KW-0479">Metal-binding</keyword>
<evidence type="ECO:0000256" key="1">
    <source>
        <dbReference type="ARBA" id="ARBA00008635"/>
    </source>
</evidence>
<reference evidence="4 5" key="1">
    <citation type="submission" date="2017-07" db="EMBL/GenBank/DDBJ databases">
        <title>Mechanisms for carbon and nitrogen cycling indicate functional differentiation within the Candidate Phyla Radiation.</title>
        <authorList>
            <person name="Danczak R.E."/>
            <person name="Johnston M.D."/>
            <person name="Kenah C."/>
            <person name="Slattery M."/>
            <person name="Wrighton K.C."/>
            <person name="Wilkins M.J."/>
        </authorList>
    </citation>
    <scope>NUCLEOTIDE SEQUENCE [LARGE SCALE GENOMIC DNA]</scope>
    <source>
        <strain evidence="4">Licking1014_2</strain>
    </source>
</reference>
<dbReference type="Gene3D" id="1.20.120.450">
    <property type="entry name" value="dinb family like domain"/>
    <property type="match status" value="1"/>
</dbReference>
<comment type="caution">
    <text evidence="4">The sequence shown here is derived from an EMBL/GenBank/DDBJ whole genome shotgun (WGS) entry which is preliminary data.</text>
</comment>
<evidence type="ECO:0000256" key="2">
    <source>
        <dbReference type="ARBA" id="ARBA00022723"/>
    </source>
</evidence>
<evidence type="ECO:0008006" key="6">
    <source>
        <dbReference type="Google" id="ProtNLM"/>
    </source>
</evidence>
<organism evidence="4 5">
    <name type="scientific">Candidatus Berkelbacteria bacterium Licking1014_2</name>
    <dbReference type="NCBI Taxonomy" id="2017146"/>
    <lineage>
        <taxon>Bacteria</taxon>
        <taxon>Candidatus Berkelbacteria</taxon>
    </lineage>
</organism>
<evidence type="ECO:0000313" key="5">
    <source>
        <dbReference type="Proteomes" id="UP000318711"/>
    </source>
</evidence>
<dbReference type="Pfam" id="PF05163">
    <property type="entry name" value="DinB"/>
    <property type="match status" value="1"/>
</dbReference>
<feature type="binding site" evidence="3">
    <location>
        <position position="48"/>
    </location>
    <ligand>
        <name>a divalent metal cation</name>
        <dbReference type="ChEBI" id="CHEBI:60240"/>
    </ligand>
</feature>
<protein>
    <recommendedName>
        <fullName evidence="6">DinB family protein</fullName>
    </recommendedName>
</protein>
<dbReference type="GO" id="GO:0046872">
    <property type="term" value="F:metal ion binding"/>
    <property type="evidence" value="ECO:0007669"/>
    <property type="project" value="UniProtKB-KW"/>
</dbReference>
<dbReference type="InterPro" id="IPR034660">
    <property type="entry name" value="DinB/YfiT-like"/>
</dbReference>
<proteinExistence type="inferred from homology"/>
<feature type="binding site" evidence="3">
    <location>
        <position position="125"/>
    </location>
    <ligand>
        <name>a divalent metal cation</name>
        <dbReference type="ChEBI" id="CHEBI:60240"/>
    </ligand>
</feature>
<accession>A0A554LW52</accession>
<gene>
    <name evidence="4" type="ORF">CEN88_192</name>
</gene>
<dbReference type="InterPro" id="IPR007837">
    <property type="entry name" value="DinB"/>
</dbReference>
<dbReference type="EMBL" id="VMGL01000016">
    <property type="protein sequence ID" value="TSC97092.1"/>
    <property type="molecule type" value="Genomic_DNA"/>
</dbReference>